<dbReference type="Gene3D" id="3.30.420.40">
    <property type="match status" value="4"/>
</dbReference>
<gene>
    <name evidence="3" type="ORF">GCM10022226_21420</name>
</gene>
<dbReference type="InterPro" id="IPR043129">
    <property type="entry name" value="ATPase_NBD"/>
</dbReference>
<feature type="region of interest" description="Disordered" evidence="1">
    <location>
        <begin position="245"/>
        <end position="272"/>
    </location>
</feature>
<feature type="compositionally biased region" description="Low complexity" evidence="1">
    <location>
        <begin position="1"/>
        <end position="31"/>
    </location>
</feature>
<dbReference type="EMBL" id="BAAAZR010000002">
    <property type="protein sequence ID" value="GAA3801424.1"/>
    <property type="molecule type" value="Genomic_DNA"/>
</dbReference>
<proteinExistence type="predicted"/>
<dbReference type="PANTHER" id="PTHR43190">
    <property type="entry name" value="N-ACETYL-D-GLUCOSAMINE KINASE"/>
    <property type="match status" value="1"/>
</dbReference>
<evidence type="ECO:0000259" key="2">
    <source>
        <dbReference type="Pfam" id="PF01869"/>
    </source>
</evidence>
<evidence type="ECO:0000313" key="3">
    <source>
        <dbReference type="EMBL" id="GAA3801424.1"/>
    </source>
</evidence>
<dbReference type="InterPro" id="IPR002731">
    <property type="entry name" value="ATPase_BadF"/>
</dbReference>
<dbReference type="Pfam" id="PF01869">
    <property type="entry name" value="BcrAD_BadFG"/>
    <property type="match status" value="1"/>
</dbReference>
<feature type="compositionally biased region" description="Low complexity" evidence="1">
    <location>
        <begin position="246"/>
        <end position="257"/>
    </location>
</feature>
<evidence type="ECO:0000256" key="1">
    <source>
        <dbReference type="SAM" id="MobiDB-lite"/>
    </source>
</evidence>
<name>A0ABP7HPV6_9ACTN</name>
<feature type="domain" description="ATPase BadF/BadG/BcrA/BcrD type" evidence="2">
    <location>
        <begin position="55"/>
        <end position="388"/>
    </location>
</feature>
<dbReference type="SUPFAM" id="SSF53067">
    <property type="entry name" value="Actin-like ATPase domain"/>
    <property type="match status" value="1"/>
</dbReference>
<dbReference type="CDD" id="cd24007">
    <property type="entry name" value="ASKHA_NBD_eukNAGK-like"/>
    <property type="match status" value="1"/>
</dbReference>
<sequence>MGNTGPPATGDTGTGHAATGGTSTGTGHLAADGTGTRHVAAGVDEGTLSTRRLVVGVDGGGTSTRCLVATLDGEILARGQAGGANPRSARDAGGNLARALTEALSRIGPRFRTEDVLGGVFGLAGASEAGRRQACALATDAWRAAGLPGLPVVVPDILVAFAGATSGPTGSVIIAGTGAVAARIEDREITRRCDGYGWLLGDEGSGVWIGRRAVQAALTALDGRGRPTVLVDRVLPALMPDAAENAPATGKAPADAAENASGSGEAPARPIVSGEAPAQPIVSGEALAQAIVAAVYGGEPARLGTLSPVVEAAAREGDRVALTILDDAARLLVRTLETVGPGDPGLPVVLAGSLLTRPTLVAERVRESLPGRLVVLSRDGAAGAAALALRTAARAWNTTAPPAGDRRGMPGAEIEAAHHRLITTG</sequence>
<keyword evidence="4" id="KW-1185">Reference proteome</keyword>
<evidence type="ECO:0000313" key="4">
    <source>
        <dbReference type="Proteomes" id="UP001500888"/>
    </source>
</evidence>
<organism evidence="3 4">
    <name type="scientific">Sphaerisporangium flaviroseum</name>
    <dbReference type="NCBI Taxonomy" id="509199"/>
    <lineage>
        <taxon>Bacteria</taxon>
        <taxon>Bacillati</taxon>
        <taxon>Actinomycetota</taxon>
        <taxon>Actinomycetes</taxon>
        <taxon>Streptosporangiales</taxon>
        <taxon>Streptosporangiaceae</taxon>
        <taxon>Sphaerisporangium</taxon>
    </lineage>
</organism>
<dbReference type="PANTHER" id="PTHR43190:SF3">
    <property type="entry name" value="N-ACETYL-D-GLUCOSAMINE KINASE"/>
    <property type="match status" value="1"/>
</dbReference>
<feature type="region of interest" description="Disordered" evidence="1">
    <location>
        <begin position="1"/>
        <end position="33"/>
    </location>
</feature>
<reference evidence="4" key="1">
    <citation type="journal article" date="2019" name="Int. J. Syst. Evol. Microbiol.">
        <title>The Global Catalogue of Microorganisms (GCM) 10K type strain sequencing project: providing services to taxonomists for standard genome sequencing and annotation.</title>
        <authorList>
            <consortium name="The Broad Institute Genomics Platform"/>
            <consortium name="The Broad Institute Genome Sequencing Center for Infectious Disease"/>
            <person name="Wu L."/>
            <person name="Ma J."/>
        </authorList>
    </citation>
    <scope>NUCLEOTIDE SEQUENCE [LARGE SCALE GENOMIC DNA]</scope>
    <source>
        <strain evidence="4">JCM 16908</strain>
    </source>
</reference>
<dbReference type="Proteomes" id="UP001500888">
    <property type="component" value="Unassembled WGS sequence"/>
</dbReference>
<dbReference type="InterPro" id="IPR052519">
    <property type="entry name" value="Euk-type_GlcNAc_Kinase"/>
</dbReference>
<comment type="caution">
    <text evidence="3">The sequence shown here is derived from an EMBL/GenBank/DDBJ whole genome shotgun (WGS) entry which is preliminary data.</text>
</comment>
<dbReference type="RefSeq" id="WP_344937348.1">
    <property type="nucleotide sequence ID" value="NZ_BAAAZR010000002.1"/>
</dbReference>
<protein>
    <submittedName>
        <fullName evidence="3">BadF/BadG/BcrA/BcrD ATPase family protein</fullName>
    </submittedName>
</protein>
<accession>A0ABP7HPV6</accession>